<name>A0A8S5PXR1_9CAUD</name>
<proteinExistence type="predicted"/>
<sequence>MINKINNLIINLITYLITGYKKVRIFGAV</sequence>
<organism evidence="1">
    <name type="scientific">Myoviridae sp. ct4tH12</name>
    <dbReference type="NCBI Taxonomy" id="2825031"/>
    <lineage>
        <taxon>Viruses</taxon>
        <taxon>Duplodnaviria</taxon>
        <taxon>Heunggongvirae</taxon>
        <taxon>Uroviricota</taxon>
        <taxon>Caudoviricetes</taxon>
    </lineage>
</organism>
<reference evidence="1" key="1">
    <citation type="journal article" date="2021" name="Proc. Natl. Acad. Sci. U.S.A.">
        <title>A Catalog of Tens of Thousands of Viruses from Human Metagenomes Reveals Hidden Associations with Chronic Diseases.</title>
        <authorList>
            <person name="Tisza M.J."/>
            <person name="Buck C.B."/>
        </authorList>
    </citation>
    <scope>NUCLEOTIDE SEQUENCE</scope>
    <source>
        <strain evidence="1">Ct4tH12</strain>
    </source>
</reference>
<accession>A0A8S5PXR1</accession>
<dbReference type="EMBL" id="BK015534">
    <property type="protein sequence ID" value="DAE11544.1"/>
    <property type="molecule type" value="Genomic_DNA"/>
</dbReference>
<evidence type="ECO:0000313" key="1">
    <source>
        <dbReference type="EMBL" id="DAE11544.1"/>
    </source>
</evidence>
<protein>
    <submittedName>
        <fullName evidence="1">Uncharacterized protein</fullName>
    </submittedName>
</protein>